<dbReference type="RefSeq" id="WP_119645908.1">
    <property type="nucleotide sequence ID" value="NZ_QXFI01000009.1"/>
</dbReference>
<organism evidence="1 3">
    <name type="scientific">Flagellimonas pelagia</name>
    <dbReference type="NCBI Taxonomy" id="2306998"/>
    <lineage>
        <taxon>Bacteria</taxon>
        <taxon>Pseudomonadati</taxon>
        <taxon>Bacteroidota</taxon>
        <taxon>Flavobacteriia</taxon>
        <taxon>Flavobacteriales</taxon>
        <taxon>Flavobacteriaceae</taxon>
        <taxon>Flagellimonas</taxon>
    </lineage>
</organism>
<evidence type="ECO:0000313" key="4">
    <source>
        <dbReference type="Proteomes" id="UP000321621"/>
    </source>
</evidence>
<reference evidence="1 3" key="1">
    <citation type="submission" date="2018-08" db="EMBL/GenBank/DDBJ databases">
        <title>Proposal of Muricauda 72 sp.nov. and Muricauda NH166 sp.nov., isolated from seawater.</title>
        <authorList>
            <person name="Cheng H."/>
            <person name="Wu Y.-H."/>
            <person name="Guo L.-L."/>
            <person name="Xu X.-W."/>
        </authorList>
    </citation>
    <scope>NUCLEOTIDE SEQUENCE [LARGE SCALE GENOMIC DNA]</scope>
    <source>
        <strain evidence="1 3">72</strain>
    </source>
</reference>
<dbReference type="Pfam" id="PF14092">
    <property type="entry name" value="DUF4270"/>
    <property type="match status" value="1"/>
</dbReference>
<name>A0A3A1NKP4_9FLAO</name>
<gene>
    <name evidence="1" type="ORF">D2V05_01910</name>
    <name evidence="2" type="ORF">FQ017_01895</name>
</gene>
<dbReference type="InterPro" id="IPR025366">
    <property type="entry name" value="DUF4270"/>
</dbReference>
<reference evidence="2 4" key="2">
    <citation type="submission" date="2019-07" db="EMBL/GenBank/DDBJ databases">
        <title>Draft genome of two Muricauda strains isolated from deep sea.</title>
        <authorList>
            <person name="Sun C."/>
        </authorList>
    </citation>
    <scope>NUCLEOTIDE SEQUENCE [LARGE SCALE GENOMIC DNA]</scope>
    <source>
        <strain evidence="2 4">72</strain>
    </source>
</reference>
<evidence type="ECO:0000313" key="3">
    <source>
        <dbReference type="Proteomes" id="UP000266691"/>
    </source>
</evidence>
<proteinExistence type="predicted"/>
<comment type="caution">
    <text evidence="1">The sequence shown here is derived from an EMBL/GenBank/DDBJ whole genome shotgun (WGS) entry which is preliminary data.</text>
</comment>
<dbReference type="EMBL" id="VNWK01000009">
    <property type="protein sequence ID" value="TXJ99624.1"/>
    <property type="molecule type" value="Genomic_DNA"/>
</dbReference>
<sequence>MGRFLGLTITVMLLVVSCSSDNLNTSDFLAGEAFTDSNLRVVLVDTLTVETSTMKFDSIVTSESTRILVGKYTDPVFGTIKTSSYMGMLPSSYSIDSEAEYDSIALYLKLDSYYYNDTLQTNTIKVKRLSKTLKPKEDDYIYNTDVAEYFEDDLAVFAYTPRPSASDTLEIRLVDELGTDLFTKFQEKEITSSDQFKDYFRGIALLPGDDDNGSVIGFSKTSGASYIRIYFSTAEEDERVQDYLDINLDASSDPTPFFNQILAENPIAPLQTLTDKEINLSSADADNLSFVQSGIGITTRVQIPYLKTLYDIKGQGTLLDAVLKIKPATGTFDDNLILRDTLSVFIVDQNNDLTSQLLIGDSSPVYGILNRDNEEFNNIYYEISLGSYLEELLTTDRDTEDALILLPANYNSTVDRFVLTGMDGSEYSTVLELIYAIYDEDDE</sequence>
<dbReference type="Proteomes" id="UP000321621">
    <property type="component" value="Unassembled WGS sequence"/>
</dbReference>
<evidence type="ECO:0000313" key="1">
    <source>
        <dbReference type="EMBL" id="RIV46739.1"/>
    </source>
</evidence>
<dbReference type="EMBL" id="QXFI01000009">
    <property type="protein sequence ID" value="RIV46739.1"/>
    <property type="molecule type" value="Genomic_DNA"/>
</dbReference>
<dbReference type="AlphaFoldDB" id="A0A3A1NKP4"/>
<accession>A0A3A1NKP4</accession>
<dbReference type="OrthoDB" id="1092930at2"/>
<protein>
    <submittedName>
        <fullName evidence="2">DUF4270 domain-containing protein</fullName>
    </submittedName>
    <submittedName>
        <fullName evidence="1">DUF4270 family protein</fullName>
    </submittedName>
</protein>
<keyword evidence="4" id="KW-1185">Reference proteome</keyword>
<dbReference type="PROSITE" id="PS51257">
    <property type="entry name" value="PROKAR_LIPOPROTEIN"/>
    <property type="match status" value="1"/>
</dbReference>
<dbReference type="Proteomes" id="UP000266691">
    <property type="component" value="Unassembled WGS sequence"/>
</dbReference>
<evidence type="ECO:0000313" key="2">
    <source>
        <dbReference type="EMBL" id="TXJ99624.1"/>
    </source>
</evidence>